<keyword evidence="2" id="KW-0472">Membrane</keyword>
<gene>
    <name evidence="4" type="ORF">COHA_003859</name>
</gene>
<feature type="domain" description="Fungal lipase-type" evidence="3">
    <location>
        <begin position="800"/>
        <end position="952"/>
    </location>
</feature>
<accession>A0AAD5DUT2</accession>
<reference evidence="4" key="1">
    <citation type="submission" date="2020-11" db="EMBL/GenBank/DDBJ databases">
        <title>Chlorella ohadii genome sequencing and assembly.</title>
        <authorList>
            <person name="Murik O."/>
            <person name="Treves H."/>
            <person name="Kedem I."/>
            <person name="Shotland Y."/>
            <person name="Kaplan A."/>
        </authorList>
    </citation>
    <scope>NUCLEOTIDE SEQUENCE</scope>
    <source>
        <strain evidence="4">1</strain>
    </source>
</reference>
<dbReference type="InterPro" id="IPR051218">
    <property type="entry name" value="Sec_MonoDiacylglyc_Lipase"/>
</dbReference>
<protein>
    <recommendedName>
        <fullName evidence="3">Fungal lipase-type domain-containing protein</fullName>
    </recommendedName>
</protein>
<dbReference type="AlphaFoldDB" id="A0AAD5DUT2"/>
<evidence type="ECO:0000256" key="1">
    <source>
        <dbReference type="SAM" id="MobiDB-lite"/>
    </source>
</evidence>
<evidence type="ECO:0000259" key="3">
    <source>
        <dbReference type="Pfam" id="PF01764"/>
    </source>
</evidence>
<dbReference type="CDD" id="cd00519">
    <property type="entry name" value="Lipase_3"/>
    <property type="match status" value="1"/>
</dbReference>
<dbReference type="InterPro" id="IPR029058">
    <property type="entry name" value="AB_hydrolase_fold"/>
</dbReference>
<feature type="transmembrane region" description="Helical" evidence="2">
    <location>
        <begin position="428"/>
        <end position="454"/>
    </location>
</feature>
<feature type="transmembrane region" description="Helical" evidence="2">
    <location>
        <begin position="85"/>
        <end position="104"/>
    </location>
</feature>
<dbReference type="InterPro" id="IPR002921">
    <property type="entry name" value="Fungal_lipase-type"/>
</dbReference>
<keyword evidence="2" id="KW-0812">Transmembrane</keyword>
<evidence type="ECO:0000256" key="2">
    <source>
        <dbReference type="SAM" id="Phobius"/>
    </source>
</evidence>
<feature type="transmembrane region" description="Helical" evidence="2">
    <location>
        <begin position="41"/>
        <end position="65"/>
    </location>
</feature>
<feature type="transmembrane region" description="Helical" evidence="2">
    <location>
        <begin position="9"/>
        <end position="29"/>
    </location>
</feature>
<dbReference type="SUPFAM" id="SSF53474">
    <property type="entry name" value="alpha/beta-Hydrolases"/>
    <property type="match status" value="1"/>
</dbReference>
<dbReference type="Proteomes" id="UP001205105">
    <property type="component" value="Unassembled WGS sequence"/>
</dbReference>
<feature type="transmembrane region" description="Helical" evidence="2">
    <location>
        <begin position="475"/>
        <end position="495"/>
    </location>
</feature>
<keyword evidence="5" id="KW-1185">Reference proteome</keyword>
<keyword evidence="2" id="KW-1133">Transmembrane helix</keyword>
<feature type="compositionally biased region" description="Low complexity" evidence="1">
    <location>
        <begin position="1185"/>
        <end position="1199"/>
    </location>
</feature>
<dbReference type="PANTHER" id="PTHR45856">
    <property type="entry name" value="ALPHA/BETA-HYDROLASES SUPERFAMILY PROTEIN"/>
    <property type="match status" value="1"/>
</dbReference>
<name>A0AAD5DUT2_9CHLO</name>
<feature type="transmembrane region" description="Helical" evidence="2">
    <location>
        <begin position="116"/>
        <end position="141"/>
    </location>
</feature>
<dbReference type="Gene3D" id="3.40.50.1820">
    <property type="entry name" value="alpha/beta hydrolase"/>
    <property type="match status" value="1"/>
</dbReference>
<sequence>MSDAQSKALLYLFRALLLAATGMLIWETVEKFTVFTRQDVLMVSNVCVSCVCLVLTLGTAALLAWRVHQVNRAGRLWAKRRLRTVALFALELGVQTANLGFYLAPNAYVLARPCSWFTIPVHVFTMLRWTCLNTLACLFVVSAHNPLPAQYQGPVLMHAVMTGTVQPLAAVAQQVGKGVATATAAGVQQVGQLPPVKAAGQLAQRVGKAAATGAQQVGKGLAAVPGVQQVQRMASNLGREAAGFAAAGLAAAGMPRMARSRSAPTGSERRGSGSLSAAATAAVVAAEEQEKKAVAAADLEAALKIVAVGGEDDSSAAAAAPTPVEDVDQPLDAACLKAAEQLVAAVVEQEEEMVADLGLESHWGKAVLLWAPCQIILVFYFLFIFGVFDAHDGPCGSITDTRCYPQAVNGTENCREWEYSCQPSTTGLVLVSLAAALILATILVYLLMSIYAWKELRKRSYCHFKTNNIMLQLQWQTRTWVAVFMVVSNILLWWVDTASCGSYLSTNLGVTPLQIVLTALVIFNVLSVLPSDPRRSDLELHVWLQDFAWTEADVPRKVAGRPVAPAEPLFCLETAIKLLAWSWVVYYDEEPETEGTAAAAGEAGVGMESAGEAGGGTEAAEAAAAADGTVAAAEGADGVAVAAHKSAPARPIENGSSVAAAAAAAAAAGKQPAASRAAQQPEECKRSSSSGSQGDAALGPAPADLSAAAATATDPATTAAEAADAGPAEPAATAAAADTNAAAAAAAAAPGSSGSLPPDPEGLNLQLALQLYGLTRYRELFGAEHDAKCVLGWGEDGTVVICFRGTTSLVNITNNLKIWRTPHPPKRGSLVLFSQPLIHSGFLLTWQASGLGSQVLEALEEVLATTPPPPDGRPWRLLFTGHSLGGALATLAAYEAVHLCERLERRSSFPGASIQVYTYGAPRPGNGAFARDLRATVPATFDVIHADDTIVRHGKFLLLYKRAAHRVVLSSSGDLIVRPSYLERTVQESFQTSMHKHFLSAYGRSITRIIRGQFDPQKEFNSGRTGCQALLRNELLRRVLHETAGVRQESLVRLGRMTRSGTLLHRASRDSAHQSAPSSPLARAGSVVWGALARPSRTVGGSQDQHLADGGELTAQQAAAAQLASRQASQVRPILLRDPRSFLSRGLSRLSGVRNRRLLPGRAAQQEQAQREAAVAGLGALARMSAPPGGACPVPSASAAGGGGHEAE</sequence>
<evidence type="ECO:0000313" key="5">
    <source>
        <dbReference type="Proteomes" id="UP001205105"/>
    </source>
</evidence>
<comment type="caution">
    <text evidence="4">The sequence shown here is derived from an EMBL/GenBank/DDBJ whole genome shotgun (WGS) entry which is preliminary data.</text>
</comment>
<feature type="transmembrane region" description="Helical" evidence="2">
    <location>
        <begin position="367"/>
        <end position="388"/>
    </location>
</feature>
<dbReference type="GO" id="GO:0006629">
    <property type="term" value="P:lipid metabolic process"/>
    <property type="evidence" value="ECO:0007669"/>
    <property type="project" value="InterPro"/>
</dbReference>
<organism evidence="4 5">
    <name type="scientific">Chlorella ohadii</name>
    <dbReference type="NCBI Taxonomy" id="2649997"/>
    <lineage>
        <taxon>Eukaryota</taxon>
        <taxon>Viridiplantae</taxon>
        <taxon>Chlorophyta</taxon>
        <taxon>core chlorophytes</taxon>
        <taxon>Trebouxiophyceae</taxon>
        <taxon>Chlorellales</taxon>
        <taxon>Chlorellaceae</taxon>
        <taxon>Chlorella clade</taxon>
        <taxon>Chlorella</taxon>
    </lineage>
</organism>
<dbReference type="Pfam" id="PF01764">
    <property type="entry name" value="Lipase_3"/>
    <property type="match status" value="1"/>
</dbReference>
<feature type="region of interest" description="Disordered" evidence="1">
    <location>
        <begin position="1184"/>
        <end position="1208"/>
    </location>
</feature>
<feature type="compositionally biased region" description="Low complexity" evidence="1">
    <location>
        <begin position="694"/>
        <end position="736"/>
    </location>
</feature>
<dbReference type="EMBL" id="JADXDR010000052">
    <property type="protein sequence ID" value="KAI7842505.1"/>
    <property type="molecule type" value="Genomic_DNA"/>
</dbReference>
<proteinExistence type="predicted"/>
<dbReference type="PANTHER" id="PTHR45856:SF11">
    <property type="entry name" value="FUNGAL LIPASE-LIKE DOMAIN-CONTAINING PROTEIN"/>
    <property type="match status" value="1"/>
</dbReference>
<feature type="region of interest" description="Disordered" evidence="1">
    <location>
        <begin position="672"/>
        <end position="736"/>
    </location>
</feature>
<evidence type="ECO:0000313" key="4">
    <source>
        <dbReference type="EMBL" id="KAI7842505.1"/>
    </source>
</evidence>